<evidence type="ECO:0000313" key="2">
    <source>
        <dbReference type="Proteomes" id="UP001596083"/>
    </source>
</evidence>
<name>A0ABW0Z7Z8_9ACTN</name>
<comment type="caution">
    <text evidence="1">The sequence shown here is derived from an EMBL/GenBank/DDBJ whole genome shotgun (WGS) entry which is preliminary data.</text>
</comment>
<sequence length="75" mass="8196">MTERGLSTLAVERIVRSRTSRPDSAWPTARAREAPDAQAQVLLRQLASALKVASVVVVNQVCREIGVTSCPKTHR</sequence>
<accession>A0ABW0Z7Z8</accession>
<evidence type="ECO:0000313" key="1">
    <source>
        <dbReference type="EMBL" id="MFC5724925.1"/>
    </source>
</evidence>
<evidence type="ECO:0008006" key="3">
    <source>
        <dbReference type="Google" id="ProtNLM"/>
    </source>
</evidence>
<dbReference type="EMBL" id="JBHSPB010000039">
    <property type="protein sequence ID" value="MFC5724925.1"/>
    <property type="molecule type" value="Genomic_DNA"/>
</dbReference>
<reference evidence="2" key="1">
    <citation type="journal article" date="2019" name="Int. J. Syst. Evol. Microbiol.">
        <title>The Global Catalogue of Microorganisms (GCM) 10K type strain sequencing project: providing services to taxonomists for standard genome sequencing and annotation.</title>
        <authorList>
            <consortium name="The Broad Institute Genomics Platform"/>
            <consortium name="The Broad Institute Genome Sequencing Center for Infectious Disease"/>
            <person name="Wu L."/>
            <person name="Ma J."/>
        </authorList>
    </citation>
    <scope>NUCLEOTIDE SEQUENCE [LARGE SCALE GENOMIC DNA]</scope>
    <source>
        <strain evidence="2">CGMCC 4.7304</strain>
    </source>
</reference>
<dbReference type="RefSeq" id="WP_390321562.1">
    <property type="nucleotide sequence ID" value="NZ_JBHSPB010000039.1"/>
</dbReference>
<keyword evidence="2" id="KW-1185">Reference proteome</keyword>
<gene>
    <name evidence="1" type="ORF">ACFP1Z_32740</name>
</gene>
<protein>
    <recommendedName>
        <fullName evidence="3">Transposase</fullName>
    </recommendedName>
</protein>
<dbReference type="Proteomes" id="UP001596083">
    <property type="component" value="Unassembled WGS sequence"/>
</dbReference>
<organism evidence="1 2">
    <name type="scientific">Streptomyces gamaensis</name>
    <dbReference type="NCBI Taxonomy" id="1763542"/>
    <lineage>
        <taxon>Bacteria</taxon>
        <taxon>Bacillati</taxon>
        <taxon>Actinomycetota</taxon>
        <taxon>Actinomycetes</taxon>
        <taxon>Kitasatosporales</taxon>
        <taxon>Streptomycetaceae</taxon>
        <taxon>Streptomyces</taxon>
    </lineage>
</organism>
<proteinExistence type="predicted"/>